<name>A0A2V5I6U7_9EURO</name>
<dbReference type="Proteomes" id="UP000248817">
    <property type="component" value="Unassembled WGS sequence"/>
</dbReference>
<proteinExistence type="predicted"/>
<dbReference type="InterPro" id="IPR039914">
    <property type="entry name" value="SRP9-like"/>
</dbReference>
<feature type="compositionally biased region" description="Basic residues" evidence="1">
    <location>
        <begin position="239"/>
        <end position="250"/>
    </location>
</feature>
<protein>
    <recommendedName>
        <fullName evidence="2">SRP9 domain-containing protein</fullName>
    </recommendedName>
</protein>
<keyword evidence="4" id="KW-1185">Reference proteome</keyword>
<sequence>MPYLPTPQAYLEQSALLLQAYPDAVRYSQRRPNPSVPSSTAHQAPKPPHSTPPLFLPHLPSRSSTLHPNTPHPPATQPHKPTHQLTSRPGAQKITTKYTFAHATRSSSSATNPQTTQPDPAPQPQTPQTPEKPRIATLTLKTFHPESGICLKYRTNKGAEVGRLISSLGKLAAGADVAGLGLGLPGSGGGSSGVGMGAADVEMGDAPPPASSGVAGAVEGGNEAASSAGAGAGAGGKSGKGKKKGGKGKR</sequence>
<feature type="compositionally biased region" description="Low complexity" evidence="1">
    <location>
        <begin position="211"/>
        <end position="229"/>
    </location>
</feature>
<dbReference type="AlphaFoldDB" id="A0A2V5I6U7"/>
<feature type="domain" description="SRP9" evidence="2">
    <location>
        <begin position="85"/>
        <end position="173"/>
    </location>
</feature>
<evidence type="ECO:0000259" key="2">
    <source>
        <dbReference type="Pfam" id="PF05486"/>
    </source>
</evidence>
<feature type="compositionally biased region" description="Polar residues" evidence="1">
    <location>
        <begin position="30"/>
        <end position="42"/>
    </location>
</feature>
<feature type="region of interest" description="Disordered" evidence="1">
    <location>
        <begin position="189"/>
        <end position="250"/>
    </location>
</feature>
<evidence type="ECO:0000313" key="3">
    <source>
        <dbReference type="EMBL" id="PYI32495.1"/>
    </source>
</evidence>
<dbReference type="Pfam" id="PF05486">
    <property type="entry name" value="SRP9-21"/>
    <property type="match status" value="1"/>
</dbReference>
<feature type="region of interest" description="Disordered" evidence="1">
    <location>
        <begin position="102"/>
        <end position="132"/>
    </location>
</feature>
<evidence type="ECO:0000313" key="4">
    <source>
        <dbReference type="Proteomes" id="UP000248817"/>
    </source>
</evidence>
<dbReference type="EMBL" id="KZ825492">
    <property type="protein sequence ID" value="PYI32495.1"/>
    <property type="molecule type" value="Genomic_DNA"/>
</dbReference>
<gene>
    <name evidence="3" type="ORF">BP00DRAFT_494505</name>
</gene>
<organism evidence="3 4">
    <name type="scientific">Aspergillus indologenus CBS 114.80</name>
    <dbReference type="NCBI Taxonomy" id="1450541"/>
    <lineage>
        <taxon>Eukaryota</taxon>
        <taxon>Fungi</taxon>
        <taxon>Dikarya</taxon>
        <taxon>Ascomycota</taxon>
        <taxon>Pezizomycotina</taxon>
        <taxon>Eurotiomycetes</taxon>
        <taxon>Eurotiomycetidae</taxon>
        <taxon>Eurotiales</taxon>
        <taxon>Aspergillaceae</taxon>
        <taxon>Aspergillus</taxon>
        <taxon>Aspergillus subgen. Circumdati</taxon>
    </lineage>
</organism>
<accession>A0A2V5I6U7</accession>
<dbReference type="GO" id="GO:0005786">
    <property type="term" value="C:signal recognition particle, endoplasmic reticulum targeting"/>
    <property type="evidence" value="ECO:0007669"/>
    <property type="project" value="TreeGrafter"/>
</dbReference>
<dbReference type="PANTHER" id="PTHR12834">
    <property type="entry name" value="SIGNAL RECOGNITION PARTICLE 9 KDA PROTEIN"/>
    <property type="match status" value="1"/>
</dbReference>
<dbReference type="InterPro" id="IPR039432">
    <property type="entry name" value="SRP9_dom"/>
</dbReference>
<feature type="region of interest" description="Disordered" evidence="1">
    <location>
        <begin position="26"/>
        <end position="88"/>
    </location>
</feature>
<dbReference type="GO" id="GO:0006614">
    <property type="term" value="P:SRP-dependent cotranslational protein targeting to membrane"/>
    <property type="evidence" value="ECO:0007669"/>
    <property type="project" value="InterPro"/>
</dbReference>
<dbReference type="PANTHER" id="PTHR12834:SF12">
    <property type="entry name" value="SIGNAL RECOGNITION PARTICLE 9 KDA PROTEIN"/>
    <property type="match status" value="1"/>
</dbReference>
<feature type="compositionally biased region" description="Pro residues" evidence="1">
    <location>
        <begin position="45"/>
        <end position="55"/>
    </location>
</feature>
<evidence type="ECO:0000256" key="1">
    <source>
        <dbReference type="SAM" id="MobiDB-lite"/>
    </source>
</evidence>
<reference evidence="3 4" key="1">
    <citation type="submission" date="2018-02" db="EMBL/GenBank/DDBJ databases">
        <title>The genomes of Aspergillus section Nigri reveals drivers in fungal speciation.</title>
        <authorList>
            <consortium name="DOE Joint Genome Institute"/>
            <person name="Vesth T.C."/>
            <person name="Nybo J."/>
            <person name="Theobald S."/>
            <person name="Brandl J."/>
            <person name="Frisvad J.C."/>
            <person name="Nielsen K.F."/>
            <person name="Lyhne E.K."/>
            <person name="Kogle M.E."/>
            <person name="Kuo A."/>
            <person name="Riley R."/>
            <person name="Clum A."/>
            <person name="Nolan M."/>
            <person name="Lipzen A."/>
            <person name="Salamov A."/>
            <person name="Henrissat B."/>
            <person name="Wiebenga A."/>
            <person name="De vries R.P."/>
            <person name="Grigoriev I.V."/>
            <person name="Mortensen U.H."/>
            <person name="Andersen M.R."/>
            <person name="Baker S.E."/>
        </authorList>
    </citation>
    <scope>NUCLEOTIDE SEQUENCE [LARGE SCALE GENOMIC DNA]</scope>
    <source>
        <strain evidence="3 4">CBS 114.80</strain>
    </source>
</reference>